<feature type="domain" description="AMP-binding enzyme C-terminal" evidence="3">
    <location>
        <begin position="410"/>
        <end position="485"/>
    </location>
</feature>
<dbReference type="AlphaFoldDB" id="A0A6M1T789"/>
<feature type="transmembrane region" description="Helical" evidence="1">
    <location>
        <begin position="194"/>
        <end position="215"/>
    </location>
</feature>
<dbReference type="Pfam" id="PF00501">
    <property type="entry name" value="AMP-binding"/>
    <property type="match status" value="1"/>
</dbReference>
<protein>
    <submittedName>
        <fullName evidence="4">2-succinylbenzoate--CoA ligase</fullName>
    </submittedName>
</protein>
<evidence type="ECO:0000256" key="1">
    <source>
        <dbReference type="SAM" id="Phobius"/>
    </source>
</evidence>
<evidence type="ECO:0000313" key="5">
    <source>
        <dbReference type="Proteomes" id="UP000479132"/>
    </source>
</evidence>
<dbReference type="InterPro" id="IPR025110">
    <property type="entry name" value="AMP-bd_C"/>
</dbReference>
<gene>
    <name evidence="4" type="ORF">G3569_01505</name>
</gene>
<dbReference type="Proteomes" id="UP000479132">
    <property type="component" value="Unassembled WGS sequence"/>
</dbReference>
<dbReference type="Gene3D" id="3.30.300.30">
    <property type="match status" value="1"/>
</dbReference>
<keyword evidence="5" id="KW-1185">Reference proteome</keyword>
<sequence>MKKKFKNKVPTFSPPRDEDLFLGSSFGLHSYGDLKQFECFFLQFLFDFDHDFDKPVGFIAPSSDTLVFAIAACWNLGIPFISFNRHATSSELEKQLQNIQPGLIFSSKEAQKKLDYPHQISIKQLDLPRSLNVDVKLGYAAEQFTPQTDPNNIFGYFFTSGTSGTPKTVPLKRRQMYFAAKASAENFKPRLNHFWLLCLPLNHIGGISIILRSLLYGTSIFRMKSFHPKMIHTFLSENKLFQAASLVPTMLKRLLDRQGFHVHNNFKAILLGGGPIDPALVKRCNDSGVPLVPSYGMTETCAQIAANPILKPSGTYGPMSSVGQVFTPNQIQIRDKDGNPVGFNNSGSIWLKGPQVFDGYRNLPDSETFDSNGWFNTGDFGHLNANDQLFIETRRSDLIITGGENVSPFEVEKALTKLTDISEAAVFGLPDEEWGQKVVAVVVPEENHSFDEQTLLSSLSSELAPFKIPKKIIRVENIPKTRTGKIERSNLPKLFSNGT</sequence>
<keyword evidence="1" id="KW-1133">Transmembrane helix</keyword>
<dbReference type="PROSITE" id="PS00455">
    <property type="entry name" value="AMP_BINDING"/>
    <property type="match status" value="1"/>
</dbReference>
<dbReference type="Gene3D" id="3.40.50.12780">
    <property type="entry name" value="N-terminal domain of ligase-like"/>
    <property type="match status" value="1"/>
</dbReference>
<keyword evidence="4" id="KW-0436">Ligase</keyword>
<evidence type="ECO:0000259" key="3">
    <source>
        <dbReference type="Pfam" id="PF13193"/>
    </source>
</evidence>
<evidence type="ECO:0000259" key="2">
    <source>
        <dbReference type="Pfam" id="PF00501"/>
    </source>
</evidence>
<comment type="caution">
    <text evidence="4">The sequence shown here is derived from an EMBL/GenBank/DDBJ whole genome shotgun (WGS) entry which is preliminary data.</text>
</comment>
<keyword evidence="1" id="KW-0472">Membrane</keyword>
<dbReference type="InterPro" id="IPR020845">
    <property type="entry name" value="AMP-binding_CS"/>
</dbReference>
<reference evidence="4 5" key="1">
    <citation type="submission" date="2020-02" db="EMBL/GenBank/DDBJ databases">
        <title>Aliifodinibius halophilus 2W32, complete genome.</title>
        <authorList>
            <person name="Li Y."/>
            <person name="Wu S."/>
        </authorList>
    </citation>
    <scope>NUCLEOTIDE SEQUENCE [LARGE SCALE GENOMIC DNA]</scope>
    <source>
        <strain evidence="4 5">2W32</strain>
    </source>
</reference>
<dbReference type="GO" id="GO:0031956">
    <property type="term" value="F:medium-chain fatty acid-CoA ligase activity"/>
    <property type="evidence" value="ECO:0007669"/>
    <property type="project" value="TreeGrafter"/>
</dbReference>
<dbReference type="InterPro" id="IPR000873">
    <property type="entry name" value="AMP-dep_synth/lig_dom"/>
</dbReference>
<evidence type="ECO:0000313" key="4">
    <source>
        <dbReference type="EMBL" id="NGP87014.1"/>
    </source>
</evidence>
<dbReference type="RefSeq" id="WP_165265353.1">
    <property type="nucleotide sequence ID" value="NZ_JAALLS010000001.1"/>
</dbReference>
<dbReference type="SUPFAM" id="SSF56801">
    <property type="entry name" value="Acetyl-CoA synthetase-like"/>
    <property type="match status" value="1"/>
</dbReference>
<keyword evidence="1" id="KW-0812">Transmembrane</keyword>
<proteinExistence type="predicted"/>
<dbReference type="Pfam" id="PF13193">
    <property type="entry name" value="AMP-binding_C"/>
    <property type="match status" value="1"/>
</dbReference>
<dbReference type="PANTHER" id="PTHR43201">
    <property type="entry name" value="ACYL-COA SYNTHETASE"/>
    <property type="match status" value="1"/>
</dbReference>
<feature type="domain" description="AMP-dependent synthetase/ligase" evidence="2">
    <location>
        <begin position="30"/>
        <end position="360"/>
    </location>
</feature>
<organism evidence="4 5">
    <name type="scientific">Fodinibius halophilus</name>
    <dbReference type="NCBI Taxonomy" id="1736908"/>
    <lineage>
        <taxon>Bacteria</taxon>
        <taxon>Pseudomonadati</taxon>
        <taxon>Balneolota</taxon>
        <taxon>Balneolia</taxon>
        <taxon>Balneolales</taxon>
        <taxon>Balneolaceae</taxon>
        <taxon>Fodinibius</taxon>
    </lineage>
</organism>
<accession>A0A6M1T789</accession>
<dbReference type="EMBL" id="JAALLS010000001">
    <property type="protein sequence ID" value="NGP87014.1"/>
    <property type="molecule type" value="Genomic_DNA"/>
</dbReference>
<dbReference type="PANTHER" id="PTHR43201:SF32">
    <property type="entry name" value="2-SUCCINYLBENZOATE--COA LIGASE, CHLOROPLASTIC_PEROXISOMAL"/>
    <property type="match status" value="1"/>
</dbReference>
<dbReference type="InterPro" id="IPR042099">
    <property type="entry name" value="ANL_N_sf"/>
</dbReference>
<name>A0A6M1T789_9BACT</name>
<dbReference type="GO" id="GO:0006631">
    <property type="term" value="P:fatty acid metabolic process"/>
    <property type="evidence" value="ECO:0007669"/>
    <property type="project" value="TreeGrafter"/>
</dbReference>
<dbReference type="InterPro" id="IPR045851">
    <property type="entry name" value="AMP-bd_C_sf"/>
</dbReference>